<name>A0AAN8NTQ4_POLSC</name>
<reference evidence="1 2" key="1">
    <citation type="submission" date="2023-10" db="EMBL/GenBank/DDBJ databases">
        <title>Genomes of two closely related lineages of the louse Polyplax serrata with different host specificities.</title>
        <authorList>
            <person name="Martinu J."/>
            <person name="Tarabai H."/>
            <person name="Stefka J."/>
            <person name="Hypsa V."/>
        </authorList>
    </citation>
    <scope>NUCLEOTIDE SEQUENCE [LARGE SCALE GENOMIC DNA]</scope>
    <source>
        <strain evidence="1">HR10_N</strain>
    </source>
</reference>
<dbReference type="AlphaFoldDB" id="A0AAN8NTQ4"/>
<gene>
    <name evidence="1" type="ORF">RUM43_011422</name>
</gene>
<sequence length="102" mass="11653">MSKTRRWALGRVWAPESQDPTEIQLDLRTCSPDNMAGDKEAQFEASCNYFYQTKNKSETRFRQETVGQMVGLITCESDRGHRTGFHGVVTIPPPYERLKGNV</sequence>
<protein>
    <submittedName>
        <fullName evidence="1">Uncharacterized protein</fullName>
    </submittedName>
</protein>
<organism evidence="1 2">
    <name type="scientific">Polyplax serrata</name>
    <name type="common">Common mouse louse</name>
    <dbReference type="NCBI Taxonomy" id="468196"/>
    <lineage>
        <taxon>Eukaryota</taxon>
        <taxon>Metazoa</taxon>
        <taxon>Ecdysozoa</taxon>
        <taxon>Arthropoda</taxon>
        <taxon>Hexapoda</taxon>
        <taxon>Insecta</taxon>
        <taxon>Pterygota</taxon>
        <taxon>Neoptera</taxon>
        <taxon>Paraneoptera</taxon>
        <taxon>Psocodea</taxon>
        <taxon>Troctomorpha</taxon>
        <taxon>Phthiraptera</taxon>
        <taxon>Anoplura</taxon>
        <taxon>Polyplacidae</taxon>
        <taxon>Polyplax</taxon>
    </lineage>
</organism>
<accession>A0AAN8NTQ4</accession>
<evidence type="ECO:0000313" key="1">
    <source>
        <dbReference type="EMBL" id="KAK6621116.1"/>
    </source>
</evidence>
<proteinExistence type="predicted"/>
<dbReference type="EMBL" id="JAWJWE010000039">
    <property type="protein sequence ID" value="KAK6621116.1"/>
    <property type="molecule type" value="Genomic_DNA"/>
</dbReference>
<dbReference type="Proteomes" id="UP001372834">
    <property type="component" value="Unassembled WGS sequence"/>
</dbReference>
<comment type="caution">
    <text evidence="1">The sequence shown here is derived from an EMBL/GenBank/DDBJ whole genome shotgun (WGS) entry which is preliminary data.</text>
</comment>
<evidence type="ECO:0000313" key="2">
    <source>
        <dbReference type="Proteomes" id="UP001372834"/>
    </source>
</evidence>